<dbReference type="GO" id="GO:0008270">
    <property type="term" value="F:zinc ion binding"/>
    <property type="evidence" value="ECO:0007669"/>
    <property type="project" value="UniProtKB-KW"/>
</dbReference>
<accession>A0A6G0YZZ6</accession>
<comment type="caution">
    <text evidence="7">The sequence shown here is derived from an EMBL/GenBank/DDBJ whole genome shotgun (WGS) entry which is preliminary data.</text>
</comment>
<evidence type="ECO:0000256" key="5">
    <source>
        <dbReference type="ARBA" id="ARBA00023242"/>
    </source>
</evidence>
<evidence type="ECO:0000256" key="3">
    <source>
        <dbReference type="ARBA" id="ARBA00022771"/>
    </source>
</evidence>
<dbReference type="PANTHER" id="PTHR46481">
    <property type="entry name" value="ZINC FINGER BED DOMAIN-CONTAINING PROTEIN 4"/>
    <property type="match status" value="1"/>
</dbReference>
<dbReference type="EMBL" id="VUJU01001831">
    <property type="protein sequence ID" value="KAF0763648.1"/>
    <property type="molecule type" value="Genomic_DNA"/>
</dbReference>
<evidence type="ECO:0000256" key="4">
    <source>
        <dbReference type="ARBA" id="ARBA00022833"/>
    </source>
</evidence>
<dbReference type="PANTHER" id="PTHR46481:SF10">
    <property type="entry name" value="ZINC FINGER BED DOMAIN-CONTAINING PROTEIN 39"/>
    <property type="match status" value="1"/>
</dbReference>
<dbReference type="InterPro" id="IPR012337">
    <property type="entry name" value="RNaseH-like_sf"/>
</dbReference>
<dbReference type="SUPFAM" id="SSF53098">
    <property type="entry name" value="Ribonuclease H-like"/>
    <property type="match status" value="1"/>
</dbReference>
<name>A0A6G0YZZ6_APHCR</name>
<evidence type="ECO:0000259" key="6">
    <source>
        <dbReference type="Pfam" id="PF05699"/>
    </source>
</evidence>
<dbReference type="GO" id="GO:0046983">
    <property type="term" value="F:protein dimerization activity"/>
    <property type="evidence" value="ECO:0007669"/>
    <property type="project" value="InterPro"/>
</dbReference>
<dbReference type="GO" id="GO:0005634">
    <property type="term" value="C:nucleus"/>
    <property type="evidence" value="ECO:0007669"/>
    <property type="project" value="UniProtKB-SubCell"/>
</dbReference>
<proteinExistence type="predicted"/>
<feature type="non-terminal residue" evidence="7">
    <location>
        <position position="337"/>
    </location>
</feature>
<keyword evidence="8" id="KW-1185">Reference proteome</keyword>
<dbReference type="Proteomes" id="UP000478052">
    <property type="component" value="Unassembled WGS sequence"/>
</dbReference>
<keyword evidence="4" id="KW-0862">Zinc</keyword>
<comment type="subcellular location">
    <subcellularLocation>
        <location evidence="1">Nucleus</location>
    </subcellularLocation>
</comment>
<dbReference type="Pfam" id="PF05699">
    <property type="entry name" value="Dimer_Tnp_hAT"/>
    <property type="match status" value="1"/>
</dbReference>
<organism evidence="7 8">
    <name type="scientific">Aphis craccivora</name>
    <name type="common">Cowpea aphid</name>
    <dbReference type="NCBI Taxonomy" id="307492"/>
    <lineage>
        <taxon>Eukaryota</taxon>
        <taxon>Metazoa</taxon>
        <taxon>Ecdysozoa</taxon>
        <taxon>Arthropoda</taxon>
        <taxon>Hexapoda</taxon>
        <taxon>Insecta</taxon>
        <taxon>Pterygota</taxon>
        <taxon>Neoptera</taxon>
        <taxon>Paraneoptera</taxon>
        <taxon>Hemiptera</taxon>
        <taxon>Sternorrhyncha</taxon>
        <taxon>Aphidomorpha</taxon>
        <taxon>Aphidoidea</taxon>
        <taxon>Aphididae</taxon>
        <taxon>Aphidini</taxon>
        <taxon>Aphis</taxon>
        <taxon>Aphis</taxon>
    </lineage>
</organism>
<evidence type="ECO:0000313" key="8">
    <source>
        <dbReference type="Proteomes" id="UP000478052"/>
    </source>
</evidence>
<feature type="domain" description="HAT C-terminal dimerisation" evidence="6">
    <location>
        <begin position="280"/>
        <end position="337"/>
    </location>
</feature>
<gene>
    <name evidence="7" type="ORF">FWK35_00025162</name>
</gene>
<evidence type="ECO:0000313" key="7">
    <source>
        <dbReference type="EMBL" id="KAF0763648.1"/>
    </source>
</evidence>
<keyword evidence="2" id="KW-0479">Metal-binding</keyword>
<keyword evidence="5" id="KW-0539">Nucleus</keyword>
<evidence type="ECO:0000256" key="2">
    <source>
        <dbReference type="ARBA" id="ARBA00022723"/>
    </source>
</evidence>
<keyword evidence="3" id="KW-0863">Zinc-finger</keyword>
<dbReference type="AlphaFoldDB" id="A0A6G0YZZ6"/>
<dbReference type="OrthoDB" id="2438421at2759"/>
<protein>
    <submittedName>
        <fullName evidence="7">Zinc finger BED domain-containing protein 4-like</fullName>
    </submittedName>
</protein>
<dbReference type="InterPro" id="IPR052035">
    <property type="entry name" value="ZnF_BED_domain_contain"/>
</dbReference>
<dbReference type="InterPro" id="IPR008906">
    <property type="entry name" value="HATC_C_dom"/>
</dbReference>
<reference evidence="7 8" key="1">
    <citation type="submission" date="2019-08" db="EMBL/GenBank/DDBJ databases">
        <title>Whole genome of Aphis craccivora.</title>
        <authorList>
            <person name="Voronova N.V."/>
            <person name="Shulinski R.S."/>
            <person name="Bandarenka Y.V."/>
            <person name="Zhorov D.G."/>
            <person name="Warner D."/>
        </authorList>
    </citation>
    <scope>NUCLEOTIDE SEQUENCE [LARGE SCALE GENOMIC DNA]</scope>
    <source>
        <strain evidence="7">180601</strain>
        <tissue evidence="7">Whole Body</tissue>
    </source>
</reference>
<evidence type="ECO:0000256" key="1">
    <source>
        <dbReference type="ARBA" id="ARBA00004123"/>
    </source>
</evidence>
<sequence>MDDTFGQKKSLGCFAHQLNLVVQSAFNEAIGFKTILAKVKVIVTYIKSSIKASDLLRKFQLESGSREDQILKMKQECPTRWNSAFYMLERFILLSEIIARVLFQLDTAPQNLTSLEIKLIKESIYLLQPFEQITREISGEKFMTASKIIPIRTILKKHLESHIVMVTEEGKILQQRLKIEFYQRFLTVEKETLLGICTILDPRFKKVHFQSPVSAANAIGLIDEEMRNIIETQHRPTVVSDVSVQISTEENKIGLWEEHDAMVNTESNQYHDDEVNCEKRLYLQQPIIDCMQSPIEFWLKSPFPVLTKIALKYFTVVATSVASERLFSKAGNIITDH</sequence>